<dbReference type="Gene3D" id="3.40.50.1820">
    <property type="entry name" value="alpha/beta hydrolase"/>
    <property type="match status" value="1"/>
</dbReference>
<feature type="domain" description="AB hydrolase-1" evidence="1">
    <location>
        <begin position="30"/>
        <end position="269"/>
    </location>
</feature>
<evidence type="ECO:0000313" key="2">
    <source>
        <dbReference type="EMBL" id="GGE60863.1"/>
    </source>
</evidence>
<dbReference type="AlphaFoldDB" id="A0A917AMQ8"/>
<sequence length="290" mass="33273">MTKEYPKRETYLYNENKIQIEYSIIGTGEPILLFHGGHSNCQEEFGYKEILENGYCIITPSRAGYGETSYIIGETLQTAIQAYAKLLEHLQLDKVHVIAVSAGGPSGIFFASCYPERVKSLTLQSAVTKEWLTSKDKEYKVAKMLFHPSVEKYTWKVMNTFNTLFPRFIFKQMVPSFSTLPYTEVTTYIEEDIEMIRQMNSRQRSGRGFMLDLMQTGDISNLDLQRITCPTLILHSKNDHAVQMEHPNHAHAYIPNSTLCILDTWGHLIWLGKGSEKTHEELIAFLKKSK</sequence>
<keyword evidence="2" id="KW-0378">Hydrolase</keyword>
<dbReference type="PANTHER" id="PTHR43433:SF1">
    <property type="entry name" value="BLL5160 PROTEIN"/>
    <property type="match status" value="1"/>
</dbReference>
<accession>A0A917AMQ8</accession>
<dbReference type="GO" id="GO:0016787">
    <property type="term" value="F:hydrolase activity"/>
    <property type="evidence" value="ECO:0007669"/>
    <property type="project" value="UniProtKB-KW"/>
</dbReference>
<dbReference type="SUPFAM" id="SSF53474">
    <property type="entry name" value="alpha/beta-Hydrolases"/>
    <property type="match status" value="1"/>
</dbReference>
<name>A0A917AMQ8_9BACI</name>
<protein>
    <submittedName>
        <fullName evidence="2">Hydrolase YcgS</fullName>
    </submittedName>
</protein>
<dbReference type="EMBL" id="BMFK01000001">
    <property type="protein sequence ID" value="GGE60863.1"/>
    <property type="molecule type" value="Genomic_DNA"/>
</dbReference>
<dbReference type="PANTHER" id="PTHR43433">
    <property type="entry name" value="HYDROLASE, ALPHA/BETA FOLD FAMILY PROTEIN"/>
    <property type="match status" value="1"/>
</dbReference>
<dbReference type="InterPro" id="IPR000073">
    <property type="entry name" value="AB_hydrolase_1"/>
</dbReference>
<keyword evidence="3" id="KW-1185">Reference proteome</keyword>
<gene>
    <name evidence="2" type="primary">ycgS</name>
    <name evidence="2" type="ORF">GCM10007140_08930</name>
</gene>
<reference evidence="2" key="2">
    <citation type="submission" date="2020-09" db="EMBL/GenBank/DDBJ databases">
        <authorList>
            <person name="Sun Q."/>
            <person name="Zhou Y."/>
        </authorList>
    </citation>
    <scope>NUCLEOTIDE SEQUENCE</scope>
    <source>
        <strain evidence="2">CGMCC 1.12698</strain>
    </source>
</reference>
<dbReference type="InterPro" id="IPR029058">
    <property type="entry name" value="AB_hydrolase_fold"/>
</dbReference>
<evidence type="ECO:0000313" key="3">
    <source>
        <dbReference type="Proteomes" id="UP000605259"/>
    </source>
</evidence>
<evidence type="ECO:0000259" key="1">
    <source>
        <dbReference type="Pfam" id="PF00561"/>
    </source>
</evidence>
<organism evidence="2 3">
    <name type="scientific">Priestia taiwanensis</name>
    <dbReference type="NCBI Taxonomy" id="1347902"/>
    <lineage>
        <taxon>Bacteria</taxon>
        <taxon>Bacillati</taxon>
        <taxon>Bacillota</taxon>
        <taxon>Bacilli</taxon>
        <taxon>Bacillales</taxon>
        <taxon>Bacillaceae</taxon>
        <taxon>Priestia</taxon>
    </lineage>
</organism>
<dbReference type="InterPro" id="IPR050471">
    <property type="entry name" value="AB_hydrolase"/>
</dbReference>
<reference evidence="2" key="1">
    <citation type="journal article" date="2014" name="Int. J. Syst. Evol. Microbiol.">
        <title>Complete genome sequence of Corynebacterium casei LMG S-19264T (=DSM 44701T), isolated from a smear-ripened cheese.</title>
        <authorList>
            <consortium name="US DOE Joint Genome Institute (JGI-PGF)"/>
            <person name="Walter F."/>
            <person name="Albersmeier A."/>
            <person name="Kalinowski J."/>
            <person name="Ruckert C."/>
        </authorList>
    </citation>
    <scope>NUCLEOTIDE SEQUENCE</scope>
    <source>
        <strain evidence="2">CGMCC 1.12698</strain>
    </source>
</reference>
<dbReference type="Pfam" id="PF00561">
    <property type="entry name" value="Abhydrolase_1"/>
    <property type="match status" value="1"/>
</dbReference>
<proteinExistence type="predicted"/>
<dbReference type="Proteomes" id="UP000605259">
    <property type="component" value="Unassembled WGS sequence"/>
</dbReference>
<comment type="caution">
    <text evidence="2">The sequence shown here is derived from an EMBL/GenBank/DDBJ whole genome shotgun (WGS) entry which is preliminary data.</text>
</comment>